<keyword evidence="13" id="KW-1185">Reference proteome</keyword>
<dbReference type="Gene3D" id="3.90.950.10">
    <property type="match status" value="1"/>
</dbReference>
<dbReference type="GO" id="GO:0017111">
    <property type="term" value="F:ribonucleoside triphosphate phosphatase activity"/>
    <property type="evidence" value="ECO:0007669"/>
    <property type="project" value="InterPro"/>
</dbReference>
<evidence type="ECO:0000256" key="1">
    <source>
        <dbReference type="ARBA" id="ARBA00008023"/>
    </source>
</evidence>
<name>A0A315Z718_SEDFL</name>
<dbReference type="GO" id="GO:0046872">
    <property type="term" value="F:metal ion binding"/>
    <property type="evidence" value="ECO:0007669"/>
    <property type="project" value="UniProtKB-KW"/>
</dbReference>
<comment type="similarity">
    <text evidence="1 10 11">Belongs to the HAM1 NTPase family.</text>
</comment>
<sequence>MDEQDIKTMKRICFATNNQNKLHEIAVQLGEKFELVILKEIGCDEDVPEEQETLEGNSKQKAEYIWENYNHSCFADDTGLEIEALGGEPGVYSARYAGPQRESEDNMALVLEKMQGQTNRNARFRTVITLVIDGKYEQFEGICEGEIIEERTGDKGFGYDPIFKPKGYDVTFAQMSTEEKNKISHRGLAVAKLVERLKSL</sequence>
<dbReference type="AlphaFoldDB" id="A0A315Z718"/>
<dbReference type="PANTHER" id="PTHR11067">
    <property type="entry name" value="INOSINE TRIPHOSPHATE PYROPHOSPHATASE/HAM1 PROTEIN"/>
    <property type="match status" value="1"/>
</dbReference>
<comment type="cofactor">
    <cofactor evidence="10">
        <name>Mg(2+)</name>
        <dbReference type="ChEBI" id="CHEBI:18420"/>
    </cofactor>
    <text evidence="10">Binds 1 Mg(2+) ion per subunit.</text>
</comment>
<dbReference type="HAMAP" id="MF_01405">
    <property type="entry name" value="Non_canon_purine_NTPase"/>
    <property type="match status" value="1"/>
</dbReference>
<gene>
    <name evidence="12" type="ORF">BC781_10696</name>
</gene>
<dbReference type="FunFam" id="3.90.950.10:FF:000001">
    <property type="entry name" value="dITP/XTP pyrophosphatase"/>
    <property type="match status" value="1"/>
</dbReference>
<comment type="caution">
    <text evidence="12">The sequence shown here is derived from an EMBL/GenBank/DDBJ whole genome shotgun (WGS) entry which is preliminary data.</text>
</comment>
<evidence type="ECO:0000256" key="7">
    <source>
        <dbReference type="ARBA" id="ARBA00023080"/>
    </source>
</evidence>
<dbReference type="InterPro" id="IPR020922">
    <property type="entry name" value="dITP/XTP_pyrophosphatase"/>
</dbReference>
<keyword evidence="3 10" id="KW-0479">Metal-binding</keyword>
<feature type="binding site" evidence="10">
    <location>
        <begin position="157"/>
        <end position="160"/>
    </location>
    <ligand>
        <name>substrate</name>
    </ligand>
</feature>
<keyword evidence="7 10" id="KW-0546">Nucleotide metabolism</keyword>
<evidence type="ECO:0000313" key="13">
    <source>
        <dbReference type="Proteomes" id="UP000245535"/>
    </source>
</evidence>
<dbReference type="NCBIfam" id="TIGR00042">
    <property type="entry name" value="RdgB/HAM1 family non-canonical purine NTP pyrophosphatase"/>
    <property type="match status" value="1"/>
</dbReference>
<dbReference type="Pfam" id="PF01725">
    <property type="entry name" value="Ham1p_like"/>
    <property type="match status" value="1"/>
</dbReference>
<evidence type="ECO:0000256" key="5">
    <source>
        <dbReference type="ARBA" id="ARBA00022801"/>
    </source>
</evidence>
<keyword evidence="4 10" id="KW-0547">Nucleotide-binding</keyword>
<dbReference type="EC" id="3.6.1.66" evidence="10"/>
<comment type="subunit">
    <text evidence="2 10">Homodimer.</text>
</comment>
<evidence type="ECO:0000256" key="6">
    <source>
        <dbReference type="ARBA" id="ARBA00022842"/>
    </source>
</evidence>
<dbReference type="EMBL" id="QGDO01000006">
    <property type="protein sequence ID" value="PWJ39195.1"/>
    <property type="molecule type" value="Genomic_DNA"/>
</dbReference>
<comment type="catalytic activity">
    <reaction evidence="9 10">
        <text>XTP + H2O = XMP + diphosphate + H(+)</text>
        <dbReference type="Rhea" id="RHEA:28610"/>
        <dbReference type="ChEBI" id="CHEBI:15377"/>
        <dbReference type="ChEBI" id="CHEBI:15378"/>
        <dbReference type="ChEBI" id="CHEBI:33019"/>
        <dbReference type="ChEBI" id="CHEBI:57464"/>
        <dbReference type="ChEBI" id="CHEBI:61314"/>
        <dbReference type="EC" id="3.6.1.66"/>
    </reaction>
</comment>
<dbReference type="GO" id="GO:0036222">
    <property type="term" value="F:XTP diphosphatase activity"/>
    <property type="evidence" value="ECO:0007669"/>
    <property type="project" value="UniProtKB-UniRule"/>
</dbReference>
<dbReference type="GO" id="GO:0036220">
    <property type="term" value="F:ITP diphosphatase activity"/>
    <property type="evidence" value="ECO:0007669"/>
    <property type="project" value="UniProtKB-UniRule"/>
</dbReference>
<dbReference type="CDD" id="cd00515">
    <property type="entry name" value="HAM1"/>
    <property type="match status" value="1"/>
</dbReference>
<reference evidence="12 13" key="1">
    <citation type="submission" date="2018-03" db="EMBL/GenBank/DDBJ databases">
        <title>Genomic Encyclopedia of Archaeal and Bacterial Type Strains, Phase II (KMG-II): from individual species to whole genera.</title>
        <authorList>
            <person name="Goeker M."/>
        </authorList>
    </citation>
    <scope>NUCLEOTIDE SEQUENCE [LARGE SCALE GENOMIC DNA]</scope>
    <source>
        <strain evidence="12 13">DSM 28229</strain>
    </source>
</reference>
<keyword evidence="5 10" id="KW-0378">Hydrolase</keyword>
<feature type="binding site" evidence="10">
    <location>
        <begin position="185"/>
        <end position="186"/>
    </location>
    <ligand>
        <name>substrate</name>
    </ligand>
</feature>
<comment type="catalytic activity">
    <reaction evidence="10">
        <text>ITP + H2O = IMP + diphosphate + H(+)</text>
        <dbReference type="Rhea" id="RHEA:29399"/>
        <dbReference type="ChEBI" id="CHEBI:15377"/>
        <dbReference type="ChEBI" id="CHEBI:15378"/>
        <dbReference type="ChEBI" id="CHEBI:33019"/>
        <dbReference type="ChEBI" id="CHEBI:58053"/>
        <dbReference type="ChEBI" id="CHEBI:61402"/>
        <dbReference type="EC" id="3.6.1.66"/>
    </reaction>
</comment>
<dbReference type="GO" id="GO:0009117">
    <property type="term" value="P:nucleotide metabolic process"/>
    <property type="evidence" value="ECO:0007669"/>
    <property type="project" value="UniProtKB-KW"/>
</dbReference>
<dbReference type="PANTHER" id="PTHR11067:SF9">
    <property type="entry name" value="INOSINE TRIPHOSPHATE PYROPHOSPHATASE"/>
    <property type="match status" value="1"/>
</dbReference>
<comment type="function">
    <text evidence="10">Pyrophosphatase that catalyzes the hydrolysis of nucleoside triphosphates to their monophosphate derivatives, with a high preference for the non-canonical purine nucleotides XTP (xanthosine triphosphate), dITP (deoxyinosine triphosphate) and ITP. Seems to function as a house-cleaning enzyme that removes non-canonical purine nucleotides from the nucleotide pool, thus preventing their incorporation into DNA/RNA and avoiding chromosomal lesions.</text>
</comment>
<evidence type="ECO:0000256" key="9">
    <source>
        <dbReference type="ARBA" id="ARBA00052017"/>
    </source>
</evidence>
<comment type="caution">
    <text evidence="10">Lacks conserved residue(s) required for the propagation of feature annotation.</text>
</comment>
<feature type="binding site" evidence="10">
    <location>
        <position position="78"/>
    </location>
    <ligand>
        <name>substrate</name>
    </ligand>
</feature>
<feature type="binding site" evidence="10">
    <location>
        <begin position="16"/>
        <end position="21"/>
    </location>
    <ligand>
        <name>substrate</name>
    </ligand>
</feature>
<dbReference type="SUPFAM" id="SSF52972">
    <property type="entry name" value="ITPase-like"/>
    <property type="match status" value="1"/>
</dbReference>
<keyword evidence="6 10" id="KW-0460">Magnesium</keyword>
<dbReference type="NCBIfam" id="NF011398">
    <property type="entry name" value="PRK14823.1"/>
    <property type="match status" value="1"/>
</dbReference>
<dbReference type="GO" id="GO:0009146">
    <property type="term" value="P:purine nucleoside triphosphate catabolic process"/>
    <property type="evidence" value="ECO:0007669"/>
    <property type="project" value="UniProtKB-UniRule"/>
</dbReference>
<dbReference type="Proteomes" id="UP000245535">
    <property type="component" value="Unassembled WGS sequence"/>
</dbReference>
<feature type="active site" description="Proton acceptor" evidence="10">
    <location>
        <position position="77"/>
    </location>
</feature>
<organism evidence="12 13">
    <name type="scientific">Sediminitomix flava</name>
    <dbReference type="NCBI Taxonomy" id="379075"/>
    <lineage>
        <taxon>Bacteria</taxon>
        <taxon>Pseudomonadati</taxon>
        <taxon>Bacteroidota</taxon>
        <taxon>Cytophagia</taxon>
        <taxon>Cytophagales</taxon>
        <taxon>Flammeovirgaceae</taxon>
        <taxon>Sediminitomix</taxon>
    </lineage>
</organism>
<feature type="binding site" evidence="10">
    <location>
        <position position="180"/>
    </location>
    <ligand>
        <name>substrate</name>
    </ligand>
</feature>
<proteinExistence type="inferred from homology"/>
<evidence type="ECO:0000256" key="11">
    <source>
        <dbReference type="RuleBase" id="RU003781"/>
    </source>
</evidence>
<evidence type="ECO:0000256" key="10">
    <source>
        <dbReference type="HAMAP-Rule" id="MF_01405"/>
    </source>
</evidence>
<dbReference type="GO" id="GO:0035870">
    <property type="term" value="F:dITP diphosphatase activity"/>
    <property type="evidence" value="ECO:0007669"/>
    <property type="project" value="UniProtKB-UniRule"/>
</dbReference>
<dbReference type="GO" id="GO:0005829">
    <property type="term" value="C:cytosol"/>
    <property type="evidence" value="ECO:0007669"/>
    <property type="project" value="TreeGrafter"/>
</dbReference>
<evidence type="ECO:0000256" key="4">
    <source>
        <dbReference type="ARBA" id="ARBA00022741"/>
    </source>
</evidence>
<accession>A0A315Z718</accession>
<dbReference type="InterPro" id="IPR029001">
    <property type="entry name" value="ITPase-like_fam"/>
</dbReference>
<evidence type="ECO:0000313" key="12">
    <source>
        <dbReference type="EMBL" id="PWJ39195.1"/>
    </source>
</evidence>
<dbReference type="InterPro" id="IPR002637">
    <property type="entry name" value="RdgB/HAM1"/>
</dbReference>
<feature type="binding site" evidence="10">
    <location>
        <position position="77"/>
    </location>
    <ligand>
        <name>Mg(2+)</name>
        <dbReference type="ChEBI" id="CHEBI:18420"/>
    </ligand>
</feature>
<comment type="catalytic activity">
    <reaction evidence="8 10">
        <text>dITP + H2O = dIMP + diphosphate + H(+)</text>
        <dbReference type="Rhea" id="RHEA:28342"/>
        <dbReference type="ChEBI" id="CHEBI:15377"/>
        <dbReference type="ChEBI" id="CHEBI:15378"/>
        <dbReference type="ChEBI" id="CHEBI:33019"/>
        <dbReference type="ChEBI" id="CHEBI:61194"/>
        <dbReference type="ChEBI" id="CHEBI:61382"/>
        <dbReference type="EC" id="3.6.1.66"/>
    </reaction>
</comment>
<dbReference type="GO" id="GO:0000166">
    <property type="term" value="F:nucleotide binding"/>
    <property type="evidence" value="ECO:0007669"/>
    <property type="project" value="UniProtKB-KW"/>
</dbReference>
<evidence type="ECO:0000256" key="8">
    <source>
        <dbReference type="ARBA" id="ARBA00051875"/>
    </source>
</evidence>
<evidence type="ECO:0000256" key="2">
    <source>
        <dbReference type="ARBA" id="ARBA00011738"/>
    </source>
</evidence>
<protein>
    <recommendedName>
        <fullName evidence="10">dITP/XTP pyrophosphatase</fullName>
        <ecNumber evidence="10">3.6.1.66</ecNumber>
    </recommendedName>
    <alternativeName>
        <fullName evidence="10">Non-canonical purine NTP pyrophosphatase</fullName>
    </alternativeName>
    <alternativeName>
        <fullName evidence="10">Non-standard purine NTP pyrophosphatase</fullName>
    </alternativeName>
    <alternativeName>
        <fullName evidence="10">Nucleoside-triphosphate diphosphatase</fullName>
    </alternativeName>
    <alternativeName>
        <fullName evidence="10">Nucleoside-triphosphate pyrophosphatase</fullName>
        <shortName evidence="10">NTPase</shortName>
    </alternativeName>
</protein>
<evidence type="ECO:0000256" key="3">
    <source>
        <dbReference type="ARBA" id="ARBA00022723"/>
    </source>
</evidence>